<dbReference type="EMBL" id="JABXXO010000001">
    <property type="protein sequence ID" value="KAF7784255.1"/>
    <property type="molecule type" value="Genomic_DNA"/>
</dbReference>
<feature type="compositionally biased region" description="Low complexity" evidence="4">
    <location>
        <begin position="303"/>
        <end position="320"/>
    </location>
</feature>
<protein>
    <submittedName>
        <fullName evidence="5">Uncharacterized protein</fullName>
    </submittedName>
</protein>
<gene>
    <name evidence="5" type="ORF">Agabi119p4_420</name>
</gene>
<feature type="coiled-coil region" evidence="3">
    <location>
        <begin position="76"/>
        <end position="103"/>
    </location>
</feature>
<comment type="similarity">
    <text evidence="1">Belongs to the SIKE family.</text>
</comment>
<proteinExistence type="inferred from homology"/>
<dbReference type="PANTHER" id="PTHR39472:SF1">
    <property type="entry name" value="EXPRESSED PROTEIN"/>
    <property type="match status" value="1"/>
</dbReference>
<feature type="region of interest" description="Disordered" evidence="4">
    <location>
        <begin position="302"/>
        <end position="328"/>
    </location>
</feature>
<reference evidence="5 6" key="1">
    <citation type="journal article" name="Sci. Rep.">
        <title>Telomere-to-telomere assembled and centromere annotated genomes of the two main subspecies of the button mushroom Agaricus bisporus reveal especially polymorphic chromosome ends.</title>
        <authorList>
            <person name="Sonnenberg A.S.M."/>
            <person name="Sedaghat-Telgerd N."/>
            <person name="Lavrijssen B."/>
            <person name="Ohm R.A."/>
            <person name="Hendrickx P.M."/>
            <person name="Scholtmeijer K."/>
            <person name="Baars J.J.P."/>
            <person name="van Peer A."/>
        </authorList>
    </citation>
    <scope>NUCLEOTIDE SEQUENCE [LARGE SCALE GENOMIC DNA]</scope>
    <source>
        <strain evidence="5 6">H119_p4</strain>
    </source>
</reference>
<dbReference type="PANTHER" id="PTHR39472">
    <property type="entry name" value="EXPRESSED PROTEIN"/>
    <property type="match status" value="1"/>
</dbReference>
<sequence length="344" mass="39109">MENELHRFWLLFSDLSDQLTRNQELANSLKNQAVALKGRAEQTCSGFSLRRFNVDISQEEFDSEFERLNAQIIIENQTLLQENKQLSTLLKEYENTMETIMTKFRNHSVAAEQHELTLAKHYDTLVQTRESQSTAADLTVNANILHSLRRLSHHLRLLLRSMVGEDSDSETSSSPALDLVTDPSSLSEGIEELQKLVQDLSDQTDDEFDNKGRPDWTVQREWEIRRLEEENAMLRKALEIDAENMEARGLEVDAGQIDIHRTMVIANHRAQAENSYWAGVPLETGSHTQRTPDSQFLSRLNIQQQGQPQSPVQSTPQQSQKRATDSECPNSVVIATRFAGSACC</sequence>
<organism evidence="5 6">
    <name type="scientific">Agaricus bisporus var. burnettii</name>
    <dbReference type="NCBI Taxonomy" id="192524"/>
    <lineage>
        <taxon>Eukaryota</taxon>
        <taxon>Fungi</taxon>
        <taxon>Dikarya</taxon>
        <taxon>Basidiomycota</taxon>
        <taxon>Agaricomycotina</taxon>
        <taxon>Agaricomycetes</taxon>
        <taxon>Agaricomycetidae</taxon>
        <taxon>Agaricales</taxon>
        <taxon>Agaricineae</taxon>
        <taxon>Agaricaceae</taxon>
        <taxon>Agaricus</taxon>
    </lineage>
</organism>
<feature type="coiled-coil region" evidence="3">
    <location>
        <begin position="190"/>
        <end position="244"/>
    </location>
</feature>
<evidence type="ECO:0000256" key="2">
    <source>
        <dbReference type="ARBA" id="ARBA00023054"/>
    </source>
</evidence>
<dbReference type="Proteomes" id="UP000629468">
    <property type="component" value="Unassembled WGS sequence"/>
</dbReference>
<name>A0A8H7KKT2_AGABI</name>
<comment type="caution">
    <text evidence="5">The sequence shown here is derived from an EMBL/GenBank/DDBJ whole genome shotgun (WGS) entry which is preliminary data.</text>
</comment>
<evidence type="ECO:0000313" key="6">
    <source>
        <dbReference type="Proteomes" id="UP000629468"/>
    </source>
</evidence>
<evidence type="ECO:0000256" key="3">
    <source>
        <dbReference type="SAM" id="Coils"/>
    </source>
</evidence>
<dbReference type="Pfam" id="PF05769">
    <property type="entry name" value="SIKE"/>
    <property type="match status" value="1"/>
</dbReference>
<evidence type="ECO:0000313" key="5">
    <source>
        <dbReference type="EMBL" id="KAF7784255.1"/>
    </source>
</evidence>
<evidence type="ECO:0000256" key="4">
    <source>
        <dbReference type="SAM" id="MobiDB-lite"/>
    </source>
</evidence>
<dbReference type="OMA" id="HRTMVIA"/>
<dbReference type="AlphaFoldDB" id="A0A8H7KKT2"/>
<evidence type="ECO:0000256" key="1">
    <source>
        <dbReference type="ARBA" id="ARBA00005537"/>
    </source>
</evidence>
<keyword evidence="2 3" id="KW-0175">Coiled coil</keyword>
<accession>A0A8H7KKT2</accession>
<dbReference type="InterPro" id="IPR008555">
    <property type="entry name" value="SIKE"/>
</dbReference>